<evidence type="ECO:0000313" key="2">
    <source>
        <dbReference type="Proteomes" id="UP000017559"/>
    </source>
</evidence>
<accession>V2WMM3</accession>
<name>V2WMM3_MONRO</name>
<evidence type="ECO:0000313" key="1">
    <source>
        <dbReference type="EMBL" id="ESK81470.1"/>
    </source>
</evidence>
<gene>
    <name evidence="1" type="ORF">Moror_15797</name>
</gene>
<keyword evidence="2" id="KW-1185">Reference proteome</keyword>
<dbReference type="HOGENOM" id="CLU_000384_30_9_1"/>
<proteinExistence type="predicted"/>
<sequence length="150" mass="17358">MSAAIIFNKSYKQALEYGKTWDKDNGRKQHQNFCKKEEVTIKQISEMDRKEYMDCPDAAKKEERKKEEPKKLSKEERFAKIRALINNQTDEEKSTLLNLMEQEAKMDRNSMHIPLQYKVGEQIIETQALLDSGAGGQFISTGLVKKLGKK</sequence>
<dbReference type="EMBL" id="AWSO01002439">
    <property type="protein sequence ID" value="ESK81470.1"/>
    <property type="molecule type" value="Genomic_DNA"/>
</dbReference>
<dbReference type="KEGG" id="mrr:Moror_15797"/>
<reference evidence="1 2" key="1">
    <citation type="journal article" date="2014" name="BMC Genomics">
        <title>Genome and secretome analysis of the hemibiotrophic fungal pathogen, Moniliophthora roreri, which causes frosty pod rot disease of cacao: mechanisms of the biotrophic and necrotrophic phases.</title>
        <authorList>
            <person name="Meinhardt L.W."/>
            <person name="Costa G.G.L."/>
            <person name="Thomazella D.P.T."/>
            <person name="Teixeira P.J.P.L."/>
            <person name="Carazzolle M.F."/>
            <person name="Schuster S.C."/>
            <person name="Carlson J.E."/>
            <person name="Guiltinan M.J."/>
            <person name="Mieczkowski P."/>
            <person name="Farmer A."/>
            <person name="Ramaraj T."/>
            <person name="Crozier J."/>
            <person name="Davis R.E."/>
            <person name="Shao J."/>
            <person name="Melnick R.L."/>
            <person name="Pereira G.A.G."/>
            <person name="Bailey B.A."/>
        </authorList>
    </citation>
    <scope>NUCLEOTIDE SEQUENCE [LARGE SCALE GENOMIC DNA]</scope>
    <source>
        <strain evidence="1 2">MCA 2997</strain>
    </source>
</reference>
<protein>
    <submittedName>
        <fullName evidence="1">Uncharacterized protein</fullName>
    </submittedName>
</protein>
<dbReference type="OrthoDB" id="8942758at2759"/>
<comment type="caution">
    <text evidence="1">The sequence shown here is derived from an EMBL/GenBank/DDBJ whole genome shotgun (WGS) entry which is preliminary data.</text>
</comment>
<organism evidence="1 2">
    <name type="scientific">Moniliophthora roreri (strain MCA 2997)</name>
    <name type="common">Cocoa frosty pod rot fungus</name>
    <name type="synonym">Crinipellis roreri</name>
    <dbReference type="NCBI Taxonomy" id="1381753"/>
    <lineage>
        <taxon>Eukaryota</taxon>
        <taxon>Fungi</taxon>
        <taxon>Dikarya</taxon>
        <taxon>Basidiomycota</taxon>
        <taxon>Agaricomycotina</taxon>
        <taxon>Agaricomycetes</taxon>
        <taxon>Agaricomycetidae</taxon>
        <taxon>Agaricales</taxon>
        <taxon>Marasmiineae</taxon>
        <taxon>Marasmiaceae</taxon>
        <taxon>Moniliophthora</taxon>
    </lineage>
</organism>
<dbReference type="AlphaFoldDB" id="V2WMM3"/>
<dbReference type="Proteomes" id="UP000017559">
    <property type="component" value="Unassembled WGS sequence"/>
</dbReference>